<gene>
    <name evidence="3" type="ORF">C0Z19_01855</name>
</gene>
<organism evidence="3 4">
    <name type="scientific">Trinickia soli</name>
    <dbReference type="NCBI Taxonomy" id="380675"/>
    <lineage>
        <taxon>Bacteria</taxon>
        <taxon>Pseudomonadati</taxon>
        <taxon>Pseudomonadota</taxon>
        <taxon>Betaproteobacteria</taxon>
        <taxon>Burkholderiales</taxon>
        <taxon>Burkholderiaceae</taxon>
        <taxon>Trinickia</taxon>
    </lineage>
</organism>
<dbReference type="AlphaFoldDB" id="A0A2N7WGI4"/>
<dbReference type="SUPFAM" id="SSF51430">
    <property type="entry name" value="NAD(P)-linked oxidoreductase"/>
    <property type="match status" value="1"/>
</dbReference>
<proteinExistence type="predicted"/>
<sequence>MGSLALPRRQSTPGSPKSTRAALKVLADELGLTVAQFAPAWLLAQGDDVVPIPGTRKLERIAENAQAAAVSLAPETLARIDAIAGRTRWAGDRRSFAAHGVTRRATSD</sequence>
<dbReference type="Pfam" id="PF00248">
    <property type="entry name" value="Aldo_ket_red"/>
    <property type="match status" value="1"/>
</dbReference>
<evidence type="ECO:0000259" key="2">
    <source>
        <dbReference type="Pfam" id="PF00248"/>
    </source>
</evidence>
<reference evidence="3 4" key="1">
    <citation type="submission" date="2018-01" db="EMBL/GenBank/DDBJ databases">
        <title>Whole genome analyses suggest that Burkholderia sensu lato contains two further novel genera in the rhizoxinica-symbiotica group Mycetohabitans gen. nov., and Trinickia gen. nov.: implications for the evolution of diazotrophy and nodulation in the Burkholderiaceae.</title>
        <authorList>
            <person name="Estrada-de los Santos P."/>
            <person name="Palmer M."/>
            <person name="Chavez-Ramirez B."/>
            <person name="Beukes C."/>
            <person name="Steenkamp E.T."/>
            <person name="Hirsch A.M."/>
            <person name="Manyaka P."/>
            <person name="Maluk M."/>
            <person name="Lafos M."/>
            <person name="Crook M."/>
            <person name="Gross E."/>
            <person name="Simon M.F."/>
            <person name="Bueno dos Reis Junior F."/>
            <person name="Poole P.S."/>
            <person name="Venter S.N."/>
            <person name="James E.K."/>
        </authorList>
    </citation>
    <scope>NUCLEOTIDE SEQUENCE [LARGE SCALE GENOMIC DNA]</scope>
    <source>
        <strain evidence="3 4">GP25-8</strain>
    </source>
</reference>
<feature type="domain" description="NADP-dependent oxidoreductase" evidence="2">
    <location>
        <begin position="19"/>
        <end position="83"/>
    </location>
</feature>
<dbReference type="RefSeq" id="WP_102608062.1">
    <property type="nucleotide sequence ID" value="NZ_CADIKD010000006.1"/>
</dbReference>
<name>A0A2N7WGI4_9BURK</name>
<keyword evidence="4" id="KW-1185">Reference proteome</keyword>
<accession>A0A2N7WGI4</accession>
<comment type="caution">
    <text evidence="3">The sequence shown here is derived from an EMBL/GenBank/DDBJ whole genome shotgun (WGS) entry which is preliminary data.</text>
</comment>
<dbReference type="Gene3D" id="3.20.20.100">
    <property type="entry name" value="NADP-dependent oxidoreductase domain"/>
    <property type="match status" value="1"/>
</dbReference>
<dbReference type="PANTHER" id="PTHR43625">
    <property type="entry name" value="AFLATOXIN B1 ALDEHYDE REDUCTASE"/>
    <property type="match status" value="1"/>
</dbReference>
<evidence type="ECO:0000313" key="3">
    <source>
        <dbReference type="EMBL" id="PMS28473.1"/>
    </source>
</evidence>
<dbReference type="EMBL" id="PNYB01000001">
    <property type="protein sequence ID" value="PMS28473.1"/>
    <property type="molecule type" value="Genomic_DNA"/>
</dbReference>
<dbReference type="GO" id="GO:0016491">
    <property type="term" value="F:oxidoreductase activity"/>
    <property type="evidence" value="ECO:0007669"/>
    <property type="project" value="UniProtKB-KW"/>
</dbReference>
<keyword evidence="1" id="KW-0560">Oxidoreductase</keyword>
<dbReference type="PANTHER" id="PTHR43625:SF40">
    <property type="entry name" value="ALDO-KETO REDUCTASE YAKC [NADP(+)]"/>
    <property type="match status" value="1"/>
</dbReference>
<dbReference type="GO" id="GO:0005737">
    <property type="term" value="C:cytoplasm"/>
    <property type="evidence" value="ECO:0007669"/>
    <property type="project" value="TreeGrafter"/>
</dbReference>
<dbReference type="InterPro" id="IPR036812">
    <property type="entry name" value="NAD(P)_OxRdtase_dom_sf"/>
</dbReference>
<evidence type="ECO:0000313" key="4">
    <source>
        <dbReference type="Proteomes" id="UP000235347"/>
    </source>
</evidence>
<dbReference type="InterPro" id="IPR023210">
    <property type="entry name" value="NADP_OxRdtase_dom"/>
</dbReference>
<dbReference type="Proteomes" id="UP000235347">
    <property type="component" value="Unassembled WGS sequence"/>
</dbReference>
<evidence type="ECO:0000256" key="1">
    <source>
        <dbReference type="ARBA" id="ARBA00023002"/>
    </source>
</evidence>
<protein>
    <recommendedName>
        <fullName evidence="2">NADP-dependent oxidoreductase domain-containing protein</fullName>
    </recommendedName>
</protein>
<dbReference type="InterPro" id="IPR050791">
    <property type="entry name" value="Aldo-Keto_reductase"/>
</dbReference>